<dbReference type="RefSeq" id="WP_184881907.1">
    <property type="nucleotide sequence ID" value="NZ_BOOV01000056.1"/>
</dbReference>
<proteinExistence type="predicted"/>
<sequence>MPPSDGAAMRAAALTAAIKTHLLVGDLRLCLGVSRDEAIAHAEDAIRQTADTFAAWIAGTTRLRLIPGPVVDEATGAPAGATFTGEKMQLNTGQKITYTVDTEDASGYDTNETIEWSVDNADSLVLTVSEDTRSATVVSGAPGSGVLKASIPALGLEATEAIDIVPAGTATIKLVAGPVEEENPAPEQ</sequence>
<protein>
    <submittedName>
        <fullName evidence="1">Uncharacterized protein</fullName>
    </submittedName>
</protein>
<keyword evidence="2" id="KW-1185">Reference proteome</keyword>
<comment type="caution">
    <text evidence="1">The sequence shown here is derived from an EMBL/GenBank/DDBJ whole genome shotgun (WGS) entry which is preliminary data.</text>
</comment>
<accession>A0A7W7GAZ3</accession>
<dbReference type="EMBL" id="JACHND010000001">
    <property type="protein sequence ID" value="MBB4702265.1"/>
    <property type="molecule type" value="Genomic_DNA"/>
</dbReference>
<reference evidence="1 2" key="1">
    <citation type="submission" date="2020-08" db="EMBL/GenBank/DDBJ databases">
        <title>Sequencing the genomes of 1000 actinobacteria strains.</title>
        <authorList>
            <person name="Klenk H.-P."/>
        </authorList>
    </citation>
    <scope>NUCLEOTIDE SEQUENCE [LARGE SCALE GENOMIC DNA]</scope>
    <source>
        <strain evidence="1 2">DSM 45784</strain>
    </source>
</reference>
<evidence type="ECO:0000313" key="1">
    <source>
        <dbReference type="EMBL" id="MBB4702265.1"/>
    </source>
</evidence>
<gene>
    <name evidence="1" type="ORF">BJ982_003809</name>
</gene>
<evidence type="ECO:0000313" key="2">
    <source>
        <dbReference type="Proteomes" id="UP000542210"/>
    </source>
</evidence>
<name>A0A7W7GAZ3_9ACTN</name>
<dbReference type="AlphaFoldDB" id="A0A7W7GAZ3"/>
<organism evidence="1 2">
    <name type="scientific">Sphaerisporangium siamense</name>
    <dbReference type="NCBI Taxonomy" id="795645"/>
    <lineage>
        <taxon>Bacteria</taxon>
        <taxon>Bacillati</taxon>
        <taxon>Actinomycetota</taxon>
        <taxon>Actinomycetes</taxon>
        <taxon>Streptosporangiales</taxon>
        <taxon>Streptosporangiaceae</taxon>
        <taxon>Sphaerisporangium</taxon>
    </lineage>
</organism>
<dbReference type="Proteomes" id="UP000542210">
    <property type="component" value="Unassembled WGS sequence"/>
</dbReference>